<feature type="region of interest" description="Disordered" evidence="1">
    <location>
        <begin position="187"/>
        <end position="211"/>
    </location>
</feature>
<evidence type="ECO:0000256" key="1">
    <source>
        <dbReference type="SAM" id="MobiDB-lite"/>
    </source>
</evidence>
<sequence length="211" mass="22903">MAHRLTALKSRVHRPPCHHPAAATSAQLVRRKTCPLTAGIRLTSPRGFGGLRYARGKGRVPDGRPTRMPWLFTFIATQFPMSVEHSRSLPHGIKLSSSMQSRPAPSSIVSAASQCLWRPVLPSRCPRVRARCLAALKVHVHRPPCRHPSAATSARLVCRETCPLTTELHRVAPTAAVICSWSSTVAGGRGEHRAGGPAVGRTPQPSHRHCT</sequence>
<evidence type="ECO:0000313" key="2">
    <source>
        <dbReference type="EMBL" id="KAJ1164631.1"/>
    </source>
</evidence>
<proteinExistence type="predicted"/>
<keyword evidence="3" id="KW-1185">Reference proteome</keyword>
<protein>
    <submittedName>
        <fullName evidence="2">Uncharacterized protein</fullName>
    </submittedName>
</protein>
<name>A0AAV7SKR8_PLEWA</name>
<organism evidence="2 3">
    <name type="scientific">Pleurodeles waltl</name>
    <name type="common">Iberian ribbed newt</name>
    <dbReference type="NCBI Taxonomy" id="8319"/>
    <lineage>
        <taxon>Eukaryota</taxon>
        <taxon>Metazoa</taxon>
        <taxon>Chordata</taxon>
        <taxon>Craniata</taxon>
        <taxon>Vertebrata</taxon>
        <taxon>Euteleostomi</taxon>
        <taxon>Amphibia</taxon>
        <taxon>Batrachia</taxon>
        <taxon>Caudata</taxon>
        <taxon>Salamandroidea</taxon>
        <taxon>Salamandridae</taxon>
        <taxon>Pleurodelinae</taxon>
        <taxon>Pleurodeles</taxon>
    </lineage>
</organism>
<reference evidence="2" key="1">
    <citation type="journal article" date="2022" name="bioRxiv">
        <title>Sequencing and chromosome-scale assembly of the giantPleurodeles waltlgenome.</title>
        <authorList>
            <person name="Brown T."/>
            <person name="Elewa A."/>
            <person name="Iarovenko S."/>
            <person name="Subramanian E."/>
            <person name="Araus A.J."/>
            <person name="Petzold A."/>
            <person name="Susuki M."/>
            <person name="Suzuki K.-i.T."/>
            <person name="Hayashi T."/>
            <person name="Toyoda A."/>
            <person name="Oliveira C."/>
            <person name="Osipova E."/>
            <person name="Leigh N.D."/>
            <person name="Simon A."/>
            <person name="Yun M.H."/>
        </authorList>
    </citation>
    <scope>NUCLEOTIDE SEQUENCE</scope>
    <source>
        <strain evidence="2">20211129_DDA</strain>
        <tissue evidence="2">Liver</tissue>
    </source>
</reference>
<accession>A0AAV7SKR8</accession>
<gene>
    <name evidence="2" type="ORF">NDU88_005066</name>
</gene>
<dbReference type="Proteomes" id="UP001066276">
    <property type="component" value="Chromosome 4_2"/>
</dbReference>
<feature type="region of interest" description="Disordered" evidence="1">
    <location>
        <begin position="1"/>
        <end position="24"/>
    </location>
</feature>
<evidence type="ECO:0000313" key="3">
    <source>
        <dbReference type="Proteomes" id="UP001066276"/>
    </source>
</evidence>
<dbReference type="EMBL" id="JANPWB010000008">
    <property type="protein sequence ID" value="KAJ1164631.1"/>
    <property type="molecule type" value="Genomic_DNA"/>
</dbReference>
<dbReference type="AlphaFoldDB" id="A0AAV7SKR8"/>
<comment type="caution">
    <text evidence="2">The sequence shown here is derived from an EMBL/GenBank/DDBJ whole genome shotgun (WGS) entry which is preliminary data.</text>
</comment>